<comment type="caution">
    <text evidence="1">The sequence shown here is derived from an EMBL/GenBank/DDBJ whole genome shotgun (WGS) entry which is preliminary data.</text>
</comment>
<organism evidence="1 2">
    <name type="scientific">Porcisia hertigi</name>
    <dbReference type="NCBI Taxonomy" id="2761500"/>
    <lineage>
        <taxon>Eukaryota</taxon>
        <taxon>Discoba</taxon>
        <taxon>Euglenozoa</taxon>
        <taxon>Kinetoplastea</taxon>
        <taxon>Metakinetoplastina</taxon>
        <taxon>Trypanosomatida</taxon>
        <taxon>Trypanosomatidae</taxon>
        <taxon>Leishmaniinae</taxon>
        <taxon>Porcisia</taxon>
    </lineage>
</organism>
<evidence type="ECO:0000313" key="1">
    <source>
        <dbReference type="EMBL" id="KAG5505644.1"/>
    </source>
</evidence>
<accession>A0A836IA25</accession>
<dbReference type="PANTHER" id="PTHR38148">
    <property type="entry name" value="BAR DOMAIN-CONTAINING PROTEIN"/>
    <property type="match status" value="1"/>
</dbReference>
<reference evidence="1 2" key="1">
    <citation type="submission" date="2021-02" db="EMBL/GenBank/DDBJ databases">
        <title>Porcisia hertigi Genome sequencing and assembly.</title>
        <authorList>
            <person name="Almutairi H."/>
            <person name="Gatherer D."/>
        </authorList>
    </citation>
    <scope>NUCLEOTIDE SEQUENCE [LARGE SCALE GENOMIC DNA]</scope>
    <source>
        <strain evidence="1 2">C119</strain>
    </source>
</reference>
<dbReference type="SUPFAM" id="SSF103657">
    <property type="entry name" value="BAR/IMD domain-like"/>
    <property type="match status" value="1"/>
</dbReference>
<dbReference type="KEGG" id="phet:94291026"/>
<dbReference type="OrthoDB" id="262066at2759"/>
<dbReference type="EMBL" id="JAFJZO010000021">
    <property type="protein sequence ID" value="KAG5505644.1"/>
    <property type="molecule type" value="Genomic_DNA"/>
</dbReference>
<evidence type="ECO:0000313" key="2">
    <source>
        <dbReference type="Proteomes" id="UP000674318"/>
    </source>
</evidence>
<dbReference type="Proteomes" id="UP000674318">
    <property type="component" value="Chromosome 21"/>
</dbReference>
<dbReference type="RefSeq" id="XP_067757312.1">
    <property type="nucleotide sequence ID" value="XM_067900949.1"/>
</dbReference>
<dbReference type="Gene3D" id="1.20.1270.60">
    <property type="entry name" value="Arfaptin homology (AH) domain/BAR domain"/>
    <property type="match status" value="1"/>
</dbReference>
<dbReference type="AlphaFoldDB" id="A0A836IA25"/>
<dbReference type="PANTHER" id="PTHR38148:SF3">
    <property type="entry name" value="BAR DOMAIN-CONTAINING PROTEIN"/>
    <property type="match status" value="1"/>
</dbReference>
<keyword evidence="2" id="KW-1185">Reference proteome</keyword>
<dbReference type="GeneID" id="94291026"/>
<gene>
    <name evidence="1" type="ORF">JKF63_04979</name>
</gene>
<dbReference type="InterPro" id="IPR027267">
    <property type="entry name" value="AH/BAR_dom_sf"/>
</dbReference>
<name>A0A836IA25_9TRYP</name>
<sequence length="167" mass="19582">MNSTVIPATLEVRNLYDECGKQANHRHKIMHEYDVYRSEVAKKELEYQRKFNDLSTSRSYSVTLAKRNKLQANFEAANRQFEDTHDYLMYTRGVTCTKAFNVFVDCTSRFLKQMSMESVRMRVLSENALHRWCTMERMRNTKANTARSHPPPLTAVHYFCGRVLLSA</sequence>
<protein>
    <submittedName>
        <fullName evidence="1">Uncharacterized protein</fullName>
    </submittedName>
</protein>
<proteinExistence type="predicted"/>